<gene>
    <name evidence="1" type="ORF">COV87_02260</name>
</gene>
<organism evidence="1 2">
    <name type="scientific">Candidatus Roizmanbacteria bacterium CG11_big_fil_rev_8_21_14_0_20_37_16</name>
    <dbReference type="NCBI Taxonomy" id="1974857"/>
    <lineage>
        <taxon>Bacteria</taxon>
        <taxon>Candidatus Roizmaniibacteriota</taxon>
    </lineage>
</organism>
<evidence type="ECO:0000313" key="1">
    <source>
        <dbReference type="EMBL" id="PIQ71636.1"/>
    </source>
</evidence>
<dbReference type="EMBL" id="PCVK01000065">
    <property type="protein sequence ID" value="PIQ71636.1"/>
    <property type="molecule type" value="Genomic_DNA"/>
</dbReference>
<dbReference type="Proteomes" id="UP000229497">
    <property type="component" value="Unassembled WGS sequence"/>
</dbReference>
<protein>
    <submittedName>
        <fullName evidence="1">Uncharacterized protein</fullName>
    </submittedName>
</protein>
<dbReference type="AlphaFoldDB" id="A0A2H0KK87"/>
<proteinExistence type="predicted"/>
<sequence>MSSPLERGKNQEIKQMNNRLITNIGNPLVDQAYVGFDSGKIPLGGLFEASGSMLPIHTLQVQCYGNHGYIKLENGGLSTADFSYKPSRELGADYLDCTVETFRYEGSGLGTSLLHMGLHLLECVGPQLEQENVIGLIADVAEAMNPSTTSSRKRWTTAAIEGFGYAHRGNLFAEGNINQNTGLVFLKRIK</sequence>
<name>A0A2H0KK87_9BACT</name>
<evidence type="ECO:0000313" key="2">
    <source>
        <dbReference type="Proteomes" id="UP000229497"/>
    </source>
</evidence>
<reference evidence="1 2" key="1">
    <citation type="submission" date="2017-09" db="EMBL/GenBank/DDBJ databases">
        <title>Depth-based differentiation of microbial function through sediment-hosted aquifers and enrichment of novel symbionts in the deep terrestrial subsurface.</title>
        <authorList>
            <person name="Probst A.J."/>
            <person name="Ladd B."/>
            <person name="Jarett J.K."/>
            <person name="Geller-Mcgrath D.E."/>
            <person name="Sieber C.M."/>
            <person name="Emerson J.B."/>
            <person name="Anantharaman K."/>
            <person name="Thomas B.C."/>
            <person name="Malmstrom R."/>
            <person name="Stieglmeier M."/>
            <person name="Klingl A."/>
            <person name="Woyke T."/>
            <person name="Ryan C.M."/>
            <person name="Banfield J.F."/>
        </authorList>
    </citation>
    <scope>NUCLEOTIDE SEQUENCE [LARGE SCALE GENOMIC DNA]</scope>
    <source>
        <strain evidence="1">CG11_big_fil_rev_8_21_14_0_20_37_16</strain>
    </source>
</reference>
<accession>A0A2H0KK87</accession>
<comment type="caution">
    <text evidence="1">The sequence shown here is derived from an EMBL/GenBank/DDBJ whole genome shotgun (WGS) entry which is preliminary data.</text>
</comment>